<feature type="domain" description="Smf/DprA SLOG" evidence="2">
    <location>
        <begin position="84"/>
        <end position="287"/>
    </location>
</feature>
<dbReference type="InterPro" id="IPR057666">
    <property type="entry name" value="DrpA_SLOG"/>
</dbReference>
<organism evidence="4">
    <name type="scientific">candidate division WOR-3 bacterium</name>
    <dbReference type="NCBI Taxonomy" id="2052148"/>
    <lineage>
        <taxon>Bacteria</taxon>
        <taxon>Bacteria division WOR-3</taxon>
    </lineage>
</organism>
<dbReference type="Gene3D" id="1.10.10.10">
    <property type="entry name" value="Winged helix-like DNA-binding domain superfamily/Winged helix DNA-binding domain"/>
    <property type="match status" value="1"/>
</dbReference>
<protein>
    <submittedName>
        <fullName evidence="4">DNA-protecting protein DprA</fullName>
    </submittedName>
</protein>
<dbReference type="EMBL" id="DSBX01000265">
    <property type="protein sequence ID" value="HDR00039.1"/>
    <property type="molecule type" value="Genomic_DNA"/>
</dbReference>
<dbReference type="InterPro" id="IPR041614">
    <property type="entry name" value="DprA_WH"/>
</dbReference>
<name>A0A7V0T6V3_UNCW3</name>
<dbReference type="PANTHER" id="PTHR43022">
    <property type="entry name" value="PROTEIN SMF"/>
    <property type="match status" value="1"/>
</dbReference>
<dbReference type="Pfam" id="PF17782">
    <property type="entry name" value="WHD_DprA"/>
    <property type="match status" value="1"/>
</dbReference>
<proteinExistence type="inferred from homology"/>
<dbReference type="SUPFAM" id="SSF102405">
    <property type="entry name" value="MCP/YpsA-like"/>
    <property type="match status" value="1"/>
</dbReference>
<dbReference type="AlphaFoldDB" id="A0A7V0T6V3"/>
<dbReference type="InterPro" id="IPR003488">
    <property type="entry name" value="DprA"/>
</dbReference>
<evidence type="ECO:0000313" key="4">
    <source>
        <dbReference type="EMBL" id="HDR00039.1"/>
    </source>
</evidence>
<accession>A0A7V0T6V3</accession>
<feature type="domain" description="DprA winged helix" evidence="3">
    <location>
        <begin position="297"/>
        <end position="353"/>
    </location>
</feature>
<reference evidence="4" key="1">
    <citation type="journal article" date="2020" name="mSystems">
        <title>Genome- and Community-Level Interaction Insights into Carbon Utilization and Element Cycling Functions of Hydrothermarchaeota in Hydrothermal Sediment.</title>
        <authorList>
            <person name="Zhou Z."/>
            <person name="Liu Y."/>
            <person name="Xu W."/>
            <person name="Pan J."/>
            <person name="Luo Z.H."/>
            <person name="Li M."/>
        </authorList>
    </citation>
    <scope>NUCLEOTIDE SEQUENCE [LARGE SCALE GENOMIC DNA]</scope>
    <source>
        <strain evidence="4">SpSt-1182</strain>
    </source>
</reference>
<evidence type="ECO:0000256" key="1">
    <source>
        <dbReference type="ARBA" id="ARBA00006525"/>
    </source>
</evidence>
<evidence type="ECO:0000259" key="3">
    <source>
        <dbReference type="Pfam" id="PF17782"/>
    </source>
</evidence>
<dbReference type="Pfam" id="PF02481">
    <property type="entry name" value="DNA_processg_A"/>
    <property type="match status" value="1"/>
</dbReference>
<dbReference type="InterPro" id="IPR010994">
    <property type="entry name" value="RuvA_2-like"/>
</dbReference>
<sequence>MPALNKLHADLAAIPRLTATRLRNLLERFKTAEAVLGARAQDLAEVEGVDVELAGAIAGYRRTPELGARIDRAREAGVWSADWRDAAYPAALRELRGMPTLLFGRGELCDDDRLAVAVVGTRRPSAYGQQVAERLARDFVGHGVTVVSGLARGIDTCAHRAAIAGGGRTIAVLGSGVDVPYPPENERLLGEVADHGAVLSEFGLGAEPMSTNFPRRNRIVSALSRAVIAVEAGERSGVLNTVAWAADQGRDVYAVPGRITDQSSAGINRLLREGARPVLGAEDVLCDLGVALHFEERQKLPLEEEEKNVIALLSGDPQHVDEIAQMTELAMARLLGVLMQLEVKGAVRQLPGKFFIRCY</sequence>
<dbReference type="SUPFAM" id="SSF47781">
    <property type="entry name" value="RuvA domain 2-like"/>
    <property type="match status" value="1"/>
</dbReference>
<evidence type="ECO:0000259" key="2">
    <source>
        <dbReference type="Pfam" id="PF02481"/>
    </source>
</evidence>
<dbReference type="Proteomes" id="UP000885672">
    <property type="component" value="Unassembled WGS sequence"/>
</dbReference>
<comment type="similarity">
    <text evidence="1">Belongs to the DprA/Smf family.</text>
</comment>
<gene>
    <name evidence="4" type="primary">dprA</name>
    <name evidence="4" type="ORF">ENN51_07145</name>
</gene>
<dbReference type="PANTHER" id="PTHR43022:SF1">
    <property type="entry name" value="PROTEIN SMF"/>
    <property type="match status" value="1"/>
</dbReference>
<comment type="caution">
    <text evidence="4">The sequence shown here is derived from an EMBL/GenBank/DDBJ whole genome shotgun (WGS) entry which is preliminary data.</text>
</comment>
<dbReference type="GO" id="GO:0009294">
    <property type="term" value="P:DNA-mediated transformation"/>
    <property type="evidence" value="ECO:0007669"/>
    <property type="project" value="InterPro"/>
</dbReference>
<dbReference type="InterPro" id="IPR036388">
    <property type="entry name" value="WH-like_DNA-bd_sf"/>
</dbReference>
<dbReference type="NCBIfam" id="TIGR00732">
    <property type="entry name" value="dprA"/>
    <property type="match status" value="1"/>
</dbReference>
<dbReference type="Gene3D" id="3.40.50.450">
    <property type="match status" value="1"/>
</dbReference>